<proteinExistence type="predicted"/>
<gene>
    <name evidence="1" type="ORF">ETAA1_09550</name>
</gene>
<evidence type="ECO:0000313" key="1">
    <source>
        <dbReference type="EMBL" id="QDU19052.1"/>
    </source>
</evidence>
<dbReference type="Proteomes" id="UP000319576">
    <property type="component" value="Chromosome"/>
</dbReference>
<sequence>MGDPHTFAADVFRAVCAGLADKAADLHLLVAADAPFGGWLEGEAFLACRRRQAEHGWCEVAARPTYGSEGVAGADGRPSAACGGLRVGGSGEPGDHCWLFAEVVLLLDGDGRVEEWRARTEAAAARLLQLGWKRSASVLVVVAAGRGDVPTDWADDLARLAAWNRPGLADPVVLVLPGGGSVAVRAVDVKRDPAHTLTAVGGPG</sequence>
<accession>A0A517XNH6</accession>
<reference evidence="1 2" key="1">
    <citation type="submission" date="2019-02" db="EMBL/GenBank/DDBJ databases">
        <title>Deep-cultivation of Planctomycetes and their phenomic and genomic characterization uncovers novel biology.</title>
        <authorList>
            <person name="Wiegand S."/>
            <person name="Jogler M."/>
            <person name="Boedeker C."/>
            <person name="Pinto D."/>
            <person name="Vollmers J."/>
            <person name="Rivas-Marin E."/>
            <person name="Kohn T."/>
            <person name="Peeters S.H."/>
            <person name="Heuer A."/>
            <person name="Rast P."/>
            <person name="Oberbeckmann S."/>
            <person name="Bunk B."/>
            <person name="Jeske O."/>
            <person name="Meyerdierks A."/>
            <person name="Storesund J.E."/>
            <person name="Kallscheuer N."/>
            <person name="Luecker S."/>
            <person name="Lage O.M."/>
            <person name="Pohl T."/>
            <person name="Merkel B.J."/>
            <person name="Hornburger P."/>
            <person name="Mueller R.-W."/>
            <person name="Bruemmer F."/>
            <person name="Labrenz M."/>
            <person name="Spormann A.M."/>
            <person name="Op den Camp H."/>
            <person name="Overmann J."/>
            <person name="Amann R."/>
            <person name="Jetten M.S.M."/>
            <person name="Mascher T."/>
            <person name="Medema M.H."/>
            <person name="Devos D.P."/>
            <person name="Kaster A.-K."/>
            <person name="Ovreas L."/>
            <person name="Rohde M."/>
            <person name="Galperin M.Y."/>
            <person name="Jogler C."/>
        </authorList>
    </citation>
    <scope>NUCLEOTIDE SEQUENCE [LARGE SCALE GENOMIC DNA]</scope>
    <source>
        <strain evidence="1 2">ETA_A1</strain>
    </source>
</reference>
<evidence type="ECO:0000313" key="2">
    <source>
        <dbReference type="Proteomes" id="UP000319576"/>
    </source>
</evidence>
<keyword evidence="2" id="KW-1185">Reference proteome</keyword>
<name>A0A517XNH6_9BACT</name>
<dbReference type="AlphaFoldDB" id="A0A517XNH6"/>
<dbReference type="RefSeq" id="WP_145234756.1">
    <property type="nucleotide sequence ID" value="NZ_CP036273.1"/>
</dbReference>
<dbReference type="KEGG" id="uli:ETAA1_09550"/>
<dbReference type="EMBL" id="CP036273">
    <property type="protein sequence ID" value="QDU19052.1"/>
    <property type="molecule type" value="Genomic_DNA"/>
</dbReference>
<dbReference type="OrthoDB" id="277075at2"/>
<organism evidence="1 2">
    <name type="scientific">Urbifossiella limnaea</name>
    <dbReference type="NCBI Taxonomy" id="2528023"/>
    <lineage>
        <taxon>Bacteria</taxon>
        <taxon>Pseudomonadati</taxon>
        <taxon>Planctomycetota</taxon>
        <taxon>Planctomycetia</taxon>
        <taxon>Gemmatales</taxon>
        <taxon>Gemmataceae</taxon>
        <taxon>Urbifossiella</taxon>
    </lineage>
</organism>
<protein>
    <submittedName>
        <fullName evidence="1">Uncharacterized protein</fullName>
    </submittedName>
</protein>